<dbReference type="InterPro" id="IPR029044">
    <property type="entry name" value="Nucleotide-diphossugar_trans"/>
</dbReference>
<dbReference type="GO" id="GO:0016757">
    <property type="term" value="F:glycosyltransferase activity"/>
    <property type="evidence" value="ECO:0007669"/>
    <property type="project" value="UniProtKB-KW"/>
</dbReference>
<dbReference type="Pfam" id="PF00535">
    <property type="entry name" value="Glycos_transf_2"/>
    <property type="match status" value="1"/>
</dbReference>
<proteinExistence type="predicted"/>
<keyword evidence="5" id="KW-1185">Reference proteome</keyword>
<evidence type="ECO:0000256" key="2">
    <source>
        <dbReference type="ARBA" id="ARBA00022679"/>
    </source>
</evidence>
<evidence type="ECO:0000259" key="3">
    <source>
        <dbReference type="Pfam" id="PF00535"/>
    </source>
</evidence>
<dbReference type="SUPFAM" id="SSF53448">
    <property type="entry name" value="Nucleotide-diphospho-sugar transferases"/>
    <property type="match status" value="1"/>
</dbReference>
<dbReference type="Gene3D" id="3.90.550.10">
    <property type="entry name" value="Spore Coat Polysaccharide Biosynthesis Protein SpsA, Chain A"/>
    <property type="match status" value="1"/>
</dbReference>
<dbReference type="InterPro" id="IPR001173">
    <property type="entry name" value="Glyco_trans_2-like"/>
</dbReference>
<dbReference type="EMBL" id="VFPE01000001">
    <property type="protein sequence ID" value="TQM34096.1"/>
    <property type="molecule type" value="Genomic_DNA"/>
</dbReference>
<keyword evidence="1" id="KW-0328">Glycosyltransferase</keyword>
<gene>
    <name evidence="4" type="ORF">FB391_0383</name>
</gene>
<comment type="caution">
    <text evidence="4">The sequence shown here is derived from an EMBL/GenBank/DDBJ whole genome shotgun (WGS) entry which is preliminary data.</text>
</comment>
<dbReference type="PANTHER" id="PTHR22916:SF51">
    <property type="entry name" value="GLYCOSYLTRANSFERASE EPSH-RELATED"/>
    <property type="match status" value="1"/>
</dbReference>
<accession>A0A543FK59</accession>
<reference evidence="4 5" key="1">
    <citation type="submission" date="2019-06" db="EMBL/GenBank/DDBJ databases">
        <title>Sequencing the genomes of 1000 actinobacteria strains.</title>
        <authorList>
            <person name="Klenk H.-P."/>
        </authorList>
    </citation>
    <scope>NUCLEOTIDE SEQUENCE [LARGE SCALE GENOMIC DNA]</scope>
    <source>
        <strain evidence="4 5">DSM 105492</strain>
    </source>
</reference>
<protein>
    <submittedName>
        <fullName evidence="4">Glycosyl transferase family 2</fullName>
    </submittedName>
</protein>
<name>A0A543FK59_9MICO</name>
<evidence type="ECO:0000313" key="5">
    <source>
        <dbReference type="Proteomes" id="UP000320235"/>
    </source>
</evidence>
<dbReference type="Proteomes" id="UP000320235">
    <property type="component" value="Unassembled WGS sequence"/>
</dbReference>
<evidence type="ECO:0000256" key="1">
    <source>
        <dbReference type="ARBA" id="ARBA00022676"/>
    </source>
</evidence>
<sequence length="343" mass="38295">MDSLVSVVVPVFNVRRDWVRQAIESLLAVDTPIELIIVDDGSTDEQLVAYLADLPHSDERARYVRQENSGVAAARNLGIDLAKGDWLTFVDPDDRVRPQAEAWGRLSNLSGMDVVLTSGCGFSADGGPVTETYSLAAYEAGATPAGLLEEMFDLYSVGRESPSFVIGVPWSKFVRRAFLLDNELRFDGSIVKRSDAEWMIRLLGRDPRIVIIDDPLVEYRVDIKGSISNRYRPEILDSYLRIMETAGRSGHVSDMALQMYALELIKDAVNNVFSNPDAPASGVSRSAYRAFRRQFVITGGLMTSGRLSRASVGRKLLFVVIWRRWYAPIVGLRWAKKARMRLS</sequence>
<dbReference type="CDD" id="cd00761">
    <property type="entry name" value="Glyco_tranf_GTA_type"/>
    <property type="match status" value="1"/>
</dbReference>
<feature type="domain" description="Glycosyltransferase 2-like" evidence="3">
    <location>
        <begin position="6"/>
        <end position="99"/>
    </location>
</feature>
<dbReference type="OrthoDB" id="8549922at2"/>
<organism evidence="4 5">
    <name type="scientific">Microbacterium kyungheense</name>
    <dbReference type="NCBI Taxonomy" id="1263636"/>
    <lineage>
        <taxon>Bacteria</taxon>
        <taxon>Bacillati</taxon>
        <taxon>Actinomycetota</taxon>
        <taxon>Actinomycetes</taxon>
        <taxon>Micrococcales</taxon>
        <taxon>Microbacteriaceae</taxon>
        <taxon>Microbacterium</taxon>
    </lineage>
</organism>
<dbReference type="AlphaFoldDB" id="A0A543FK59"/>
<dbReference type="PANTHER" id="PTHR22916">
    <property type="entry name" value="GLYCOSYLTRANSFERASE"/>
    <property type="match status" value="1"/>
</dbReference>
<evidence type="ECO:0000313" key="4">
    <source>
        <dbReference type="EMBL" id="TQM34096.1"/>
    </source>
</evidence>
<keyword evidence="2 4" id="KW-0808">Transferase</keyword>